<evidence type="ECO:0000259" key="8">
    <source>
        <dbReference type="Pfam" id="PF00962"/>
    </source>
</evidence>
<organism evidence="9 10">
    <name type="scientific">Sus scrofa</name>
    <name type="common">Pig</name>
    <dbReference type="NCBI Taxonomy" id="9823"/>
    <lineage>
        <taxon>Eukaryota</taxon>
        <taxon>Metazoa</taxon>
        <taxon>Chordata</taxon>
        <taxon>Craniata</taxon>
        <taxon>Vertebrata</taxon>
        <taxon>Euteleostomi</taxon>
        <taxon>Mammalia</taxon>
        <taxon>Eutheria</taxon>
        <taxon>Laurasiatheria</taxon>
        <taxon>Artiodactyla</taxon>
        <taxon>Suina</taxon>
        <taxon>Suidae</taxon>
        <taxon>Sus</taxon>
    </lineage>
</organism>
<dbReference type="Ensembl" id="ENSSSCT00025075721.1">
    <property type="protein sequence ID" value="ENSSSCP00025032825.1"/>
    <property type="gene ID" value="ENSSSCG00025055150.1"/>
</dbReference>
<dbReference type="InterPro" id="IPR006330">
    <property type="entry name" value="Ado/ade_deaminase"/>
</dbReference>
<keyword evidence="5" id="KW-0378">Hydrolase</keyword>
<evidence type="ECO:0000256" key="5">
    <source>
        <dbReference type="ARBA" id="ARBA00022801"/>
    </source>
</evidence>
<dbReference type="SUPFAM" id="SSF51556">
    <property type="entry name" value="Metallo-dependent hydrolases"/>
    <property type="match status" value="1"/>
</dbReference>
<keyword evidence="4" id="KW-0479">Metal-binding</keyword>
<feature type="region of interest" description="Disordered" evidence="7">
    <location>
        <begin position="287"/>
        <end position="379"/>
    </location>
</feature>
<evidence type="ECO:0000313" key="9">
    <source>
        <dbReference type="Ensembl" id="ENSSSCP00025032825.1"/>
    </source>
</evidence>
<dbReference type="InterPro" id="IPR001365">
    <property type="entry name" value="A_deaminase_dom"/>
</dbReference>
<comment type="similarity">
    <text evidence="2">Belongs to the metallo-dependent hydrolases superfamily. Adenosine and AMP deaminases family.</text>
</comment>
<dbReference type="PANTHER" id="PTHR11409:SF43">
    <property type="entry name" value="ADENOSINE DEAMINASE"/>
    <property type="match status" value="1"/>
</dbReference>
<dbReference type="EC" id="3.5.4.4" evidence="3"/>
<feature type="domain" description="Adenosine deaminase" evidence="8">
    <location>
        <begin position="47"/>
        <end position="261"/>
    </location>
</feature>
<dbReference type="GO" id="GO:0046872">
    <property type="term" value="F:metal ion binding"/>
    <property type="evidence" value="ECO:0007669"/>
    <property type="project" value="UniProtKB-KW"/>
</dbReference>
<comment type="cofactor">
    <cofactor evidence="1">
        <name>Zn(2+)</name>
        <dbReference type="ChEBI" id="CHEBI:29105"/>
    </cofactor>
</comment>
<dbReference type="Proteomes" id="UP000694727">
    <property type="component" value="Unplaced"/>
</dbReference>
<proteinExistence type="inferred from homology"/>
<protein>
    <recommendedName>
        <fullName evidence="3">adenosine deaminase</fullName>
        <ecNumber evidence="3">3.5.4.4</ecNumber>
    </recommendedName>
</protein>
<evidence type="ECO:0000256" key="4">
    <source>
        <dbReference type="ARBA" id="ARBA00022723"/>
    </source>
</evidence>
<sequence>MRIKQDGAPKELVEYVSWGPVNTNPLKDPSSIHGGLFFSFSSAPLQVELHVHLDGAIKPETILYYGRKRGIALPANTPEELQDVIGMDKPLSLPAFLAKFDYYMPAIAGSREAVKRIAYEFVEMKAKEGVVYVEVRYSPHLLANSKVEPIPWNQAEGDLTPDEVVDLVGQGLQEGERDFGVKVRSILCCMRHQPTWSPEVVELCKKYRQQTVVAIDLAGDETIEGSSLFPGHVQAYEEAVKSGVHRTVHAGEVGSAEVVKEVSGLGWWWWAGPHSPPPHCPRWAPLRWSAGRGHSQDGEAGARLPHAGGRGPLHQAAASEHALRGEGGRGAPGGEDREAVGSEEGPGGGGAGPALVGVGSWPGSGGGGEKTGTDRPWDSEARGLAAPAKAWGWGWQGPRGSHPPALPGLPLVQLPHWRLEAGHGARGHPVQKRPGQLLAQHGRPAHLQVHPGH</sequence>
<accession>A0A8D0SJY4</accession>
<evidence type="ECO:0000256" key="1">
    <source>
        <dbReference type="ARBA" id="ARBA00001947"/>
    </source>
</evidence>
<dbReference type="InterPro" id="IPR032466">
    <property type="entry name" value="Metal_Hydrolase"/>
</dbReference>
<evidence type="ECO:0000256" key="2">
    <source>
        <dbReference type="ARBA" id="ARBA00006676"/>
    </source>
</evidence>
<dbReference type="AlphaFoldDB" id="A0A8D0SJY4"/>
<evidence type="ECO:0000256" key="7">
    <source>
        <dbReference type="SAM" id="MobiDB-lite"/>
    </source>
</evidence>
<reference evidence="9" key="1">
    <citation type="submission" date="2025-08" db="UniProtKB">
        <authorList>
            <consortium name="Ensembl"/>
        </authorList>
    </citation>
    <scope>IDENTIFICATION</scope>
</reference>
<evidence type="ECO:0000256" key="3">
    <source>
        <dbReference type="ARBA" id="ARBA00012784"/>
    </source>
</evidence>
<dbReference type="FunFam" id="3.20.20.140:FF:000064">
    <property type="entry name" value="Adenosine deaminase"/>
    <property type="match status" value="1"/>
</dbReference>
<dbReference type="PANTHER" id="PTHR11409">
    <property type="entry name" value="ADENOSINE DEAMINASE"/>
    <property type="match status" value="1"/>
</dbReference>
<dbReference type="NCBIfam" id="TIGR01430">
    <property type="entry name" value="aden_deam"/>
    <property type="match status" value="1"/>
</dbReference>
<name>A0A8D0SJY4_PIG</name>
<evidence type="ECO:0000313" key="10">
    <source>
        <dbReference type="Proteomes" id="UP000694727"/>
    </source>
</evidence>
<evidence type="ECO:0000256" key="6">
    <source>
        <dbReference type="ARBA" id="ARBA00022833"/>
    </source>
</evidence>
<feature type="compositionally biased region" description="Gly residues" evidence="7">
    <location>
        <begin position="360"/>
        <end position="370"/>
    </location>
</feature>
<dbReference type="Gene3D" id="3.20.20.140">
    <property type="entry name" value="Metal-dependent hydrolases"/>
    <property type="match status" value="1"/>
</dbReference>
<keyword evidence="6" id="KW-0862">Zinc</keyword>
<dbReference type="GO" id="GO:0004000">
    <property type="term" value="F:adenosine deaminase activity"/>
    <property type="evidence" value="ECO:0007669"/>
    <property type="project" value="UniProtKB-ARBA"/>
</dbReference>
<dbReference type="Pfam" id="PF00962">
    <property type="entry name" value="A_deaminase"/>
    <property type="match status" value="1"/>
</dbReference>